<dbReference type="Gene3D" id="3.40.50.620">
    <property type="entry name" value="HUPs"/>
    <property type="match status" value="2"/>
</dbReference>
<dbReference type="AlphaFoldDB" id="C3J8S6"/>
<dbReference type="STRING" id="553175.POREN0001_0596"/>
<evidence type="ECO:0000313" key="5">
    <source>
        <dbReference type="Proteomes" id="UP000004295"/>
    </source>
</evidence>
<dbReference type="PRINTS" id="PR01438">
    <property type="entry name" value="UNVRSLSTRESS"/>
</dbReference>
<dbReference type="Proteomes" id="UP000004295">
    <property type="component" value="Unassembled WGS sequence"/>
</dbReference>
<organism evidence="4 5">
    <name type="scientific">Porphyromonas endodontalis (strain ATCC 35406 / DSM 24491 / JCM 8526 / CCUG 16442 / BCRC 14492 / NCTC 13058 / HG 370)</name>
    <name type="common">Bacteroides endodontalis</name>
    <dbReference type="NCBI Taxonomy" id="553175"/>
    <lineage>
        <taxon>Bacteria</taxon>
        <taxon>Pseudomonadati</taxon>
        <taxon>Bacteroidota</taxon>
        <taxon>Bacteroidia</taxon>
        <taxon>Bacteroidales</taxon>
        <taxon>Porphyromonadaceae</taxon>
        <taxon>Porphyromonas</taxon>
    </lineage>
</organism>
<dbReference type="EMBL" id="ACNN01000007">
    <property type="protein sequence ID" value="EEN83457.1"/>
    <property type="molecule type" value="Genomic_DNA"/>
</dbReference>
<dbReference type="RefSeq" id="WP_004332564.1">
    <property type="nucleotide sequence ID" value="NZ_ACNN01000007.1"/>
</dbReference>
<evidence type="ECO:0000259" key="3">
    <source>
        <dbReference type="Pfam" id="PF00582"/>
    </source>
</evidence>
<dbReference type="InterPro" id="IPR014729">
    <property type="entry name" value="Rossmann-like_a/b/a_fold"/>
</dbReference>
<dbReference type="PANTHER" id="PTHR46268">
    <property type="entry name" value="STRESS RESPONSE PROTEIN NHAX"/>
    <property type="match status" value="1"/>
</dbReference>
<dbReference type="InterPro" id="IPR006015">
    <property type="entry name" value="Universal_stress_UspA"/>
</dbReference>
<keyword evidence="2" id="KW-0175">Coiled coil</keyword>
<dbReference type="SUPFAM" id="SSF52402">
    <property type="entry name" value="Adenine nucleotide alpha hydrolases-like"/>
    <property type="match status" value="2"/>
</dbReference>
<reference evidence="4 5" key="1">
    <citation type="submission" date="2009-04" db="EMBL/GenBank/DDBJ databases">
        <authorList>
            <person name="Sebastian Y."/>
            <person name="Madupu R."/>
            <person name="Durkin A.S."/>
            <person name="Torralba M."/>
            <person name="Methe B."/>
            <person name="Sutton G.G."/>
            <person name="Strausberg R.L."/>
            <person name="Nelson K.E."/>
        </authorList>
    </citation>
    <scope>NUCLEOTIDE SEQUENCE [LARGE SCALE GENOMIC DNA]</scope>
    <source>
        <strain evidence="5">ATCC 35406 / BCRC 14492 / JCM 8526 / NCTC 13058 / HG 370</strain>
    </source>
</reference>
<feature type="coiled-coil region" evidence="2">
    <location>
        <begin position="159"/>
        <end position="186"/>
    </location>
</feature>
<dbReference type="GeneID" id="93364946"/>
<dbReference type="CDD" id="cd00293">
    <property type="entry name" value="USP-like"/>
    <property type="match status" value="1"/>
</dbReference>
<feature type="domain" description="UspA" evidence="3">
    <location>
        <begin position="102"/>
        <end position="253"/>
    </location>
</feature>
<dbReference type="eggNOG" id="COG0589">
    <property type="taxonomic scope" value="Bacteria"/>
</dbReference>
<gene>
    <name evidence="4" type="ORF">POREN0001_0596</name>
</gene>
<dbReference type="InterPro" id="IPR006016">
    <property type="entry name" value="UspA"/>
</dbReference>
<evidence type="ECO:0000256" key="2">
    <source>
        <dbReference type="SAM" id="Coils"/>
    </source>
</evidence>
<evidence type="ECO:0000313" key="4">
    <source>
        <dbReference type="EMBL" id="EEN83457.1"/>
    </source>
</evidence>
<accession>C3J8S6</accession>
<sequence>MSKNNPEQQEKLVTVAIHTFEKAQILQTLLQSEGIEATLQNVNQILPVVSAGVRVRIKESDLPHALDVIENNNWNRPELYAELNQVDGYNKEGKSTEATPYVLIPVDFSDFMPNVLQIGFHFAQRRGLHVKLLHVYFSQFYSVAPMLSPDISVYQANKELNIRREHERAERKMNALEKELKEKMEKGEIPKAPFETQLIDGIPEDVVLSTARNRPPIAIIMGTRGKSRRNEDLIGSVAAEVIDRAKVPVLVVPEDAKVVDLADVENVGVATGFDQRDLVLFDRMMQLTKPNKPNYMLFNVSRITEDWSEIELRAMMEYHKQHYPDSNIEFTTLDPGDFSLALEKFVISKHIGLIVVNTYRRSLFARFFNPGMARRMLFHAGTPLLVMHSNSWR</sequence>
<protein>
    <submittedName>
        <fullName evidence="4">Universal stress family protein</fullName>
    </submittedName>
</protein>
<dbReference type="PANTHER" id="PTHR46268:SF6">
    <property type="entry name" value="UNIVERSAL STRESS PROTEIN UP12"/>
    <property type="match status" value="1"/>
</dbReference>
<keyword evidence="5" id="KW-1185">Reference proteome</keyword>
<proteinExistence type="inferred from homology"/>
<evidence type="ECO:0000256" key="1">
    <source>
        <dbReference type="ARBA" id="ARBA00008791"/>
    </source>
</evidence>
<dbReference type="Pfam" id="PF00582">
    <property type="entry name" value="Usp"/>
    <property type="match status" value="1"/>
</dbReference>
<name>C3J8S6_POREA</name>
<comment type="caution">
    <text evidence="4">The sequence shown here is derived from an EMBL/GenBank/DDBJ whole genome shotgun (WGS) entry which is preliminary data.</text>
</comment>
<comment type="similarity">
    <text evidence="1">Belongs to the universal stress protein A family.</text>
</comment>